<keyword evidence="3" id="KW-0411">Iron-sulfur</keyword>
<dbReference type="PROSITE" id="PS51379">
    <property type="entry name" value="4FE4S_FER_2"/>
    <property type="match status" value="2"/>
</dbReference>
<dbReference type="Proteomes" id="UP000177701">
    <property type="component" value="Unassembled WGS sequence"/>
</dbReference>
<dbReference type="InterPro" id="IPR036812">
    <property type="entry name" value="NAD(P)_OxRdtase_dom_sf"/>
</dbReference>
<dbReference type="Gene3D" id="3.30.70.20">
    <property type="match status" value="1"/>
</dbReference>
<dbReference type="GO" id="GO:0016491">
    <property type="term" value="F:oxidoreductase activity"/>
    <property type="evidence" value="ECO:0007669"/>
    <property type="project" value="InterPro"/>
</dbReference>
<feature type="domain" description="4Fe-4S ferredoxin-type" evidence="4">
    <location>
        <begin position="289"/>
        <end position="316"/>
    </location>
</feature>
<reference evidence="5 6" key="1">
    <citation type="journal article" date="2016" name="Nat. Commun.">
        <title>Thousands of microbial genomes shed light on interconnected biogeochemical processes in an aquifer system.</title>
        <authorList>
            <person name="Anantharaman K."/>
            <person name="Brown C.T."/>
            <person name="Hug L.A."/>
            <person name="Sharon I."/>
            <person name="Castelle C.J."/>
            <person name="Probst A.J."/>
            <person name="Thomas B.C."/>
            <person name="Singh A."/>
            <person name="Wilkins M.J."/>
            <person name="Karaoz U."/>
            <person name="Brodie E.L."/>
            <person name="Williams K.H."/>
            <person name="Hubbard S.S."/>
            <person name="Banfield J.F."/>
        </authorList>
    </citation>
    <scope>NUCLEOTIDE SEQUENCE [LARGE SCALE GENOMIC DNA]</scope>
</reference>
<dbReference type="SUPFAM" id="SSF54862">
    <property type="entry name" value="4Fe-4S ferredoxins"/>
    <property type="match status" value="1"/>
</dbReference>
<dbReference type="CDD" id="cd19100">
    <property type="entry name" value="AKR_unchar"/>
    <property type="match status" value="1"/>
</dbReference>
<evidence type="ECO:0000313" key="6">
    <source>
        <dbReference type="Proteomes" id="UP000177701"/>
    </source>
</evidence>
<evidence type="ECO:0000259" key="4">
    <source>
        <dbReference type="PROSITE" id="PS51379"/>
    </source>
</evidence>
<keyword evidence="1" id="KW-0479">Metal-binding</keyword>
<feature type="domain" description="4Fe-4S ferredoxin-type" evidence="4">
    <location>
        <begin position="261"/>
        <end position="288"/>
    </location>
</feature>
<dbReference type="GO" id="GO:0046872">
    <property type="term" value="F:metal ion binding"/>
    <property type="evidence" value="ECO:0007669"/>
    <property type="project" value="UniProtKB-KW"/>
</dbReference>
<dbReference type="InterPro" id="IPR023210">
    <property type="entry name" value="NADP_OxRdtase_dom"/>
</dbReference>
<evidence type="ECO:0000313" key="5">
    <source>
        <dbReference type="EMBL" id="OGD13735.1"/>
    </source>
</evidence>
<accession>A0A1F5A5A2</accession>
<dbReference type="AlphaFoldDB" id="A0A1F5A5A2"/>
<dbReference type="STRING" id="1797291.A2V47_00555"/>
<dbReference type="PANTHER" id="PTHR43312:SF1">
    <property type="entry name" value="NADP-DEPENDENT OXIDOREDUCTASE DOMAIN-CONTAINING PROTEIN"/>
    <property type="match status" value="1"/>
</dbReference>
<name>A0A1F5A5A2_9BACT</name>
<dbReference type="Gene3D" id="3.20.20.100">
    <property type="entry name" value="NADP-dependent oxidoreductase domain"/>
    <property type="match status" value="1"/>
</dbReference>
<protein>
    <recommendedName>
        <fullName evidence="4">4Fe-4S ferredoxin-type domain-containing protein</fullName>
    </recommendedName>
</protein>
<dbReference type="PANTHER" id="PTHR43312">
    <property type="entry name" value="D-THREO-ALDOSE 1-DEHYDROGENASE"/>
    <property type="match status" value="1"/>
</dbReference>
<dbReference type="Pfam" id="PF12838">
    <property type="entry name" value="Fer4_7"/>
    <property type="match status" value="1"/>
</dbReference>
<dbReference type="InterPro" id="IPR053135">
    <property type="entry name" value="AKR2_Oxidoreductase"/>
</dbReference>
<organism evidence="5 6">
    <name type="scientific">Candidatus Sediminicultor quintus</name>
    <dbReference type="NCBI Taxonomy" id="1797291"/>
    <lineage>
        <taxon>Bacteria</taxon>
        <taxon>Pseudomonadati</taxon>
        <taxon>Atribacterota</taxon>
        <taxon>Candidatus Phoenicimicrobiia</taxon>
        <taxon>Candidatus Pheonicimicrobiales</taxon>
        <taxon>Candidatus Phoenicimicrobiaceae</taxon>
        <taxon>Candidatus Sediminicultor</taxon>
    </lineage>
</organism>
<dbReference type="InterPro" id="IPR017900">
    <property type="entry name" value="4Fe4S_Fe_S_CS"/>
</dbReference>
<sequence>MKKYSLGKTGIKVTELCFGALPIGPLQANISVEKGAKLILAALKKGINFVDTAEVYQTYPHIRKALEGYNEEVIIATKSNAETYEKMEQSIKNALESLNRTYIDIFLLHAARVTPSVFEERAGAFQCLNDYKAKGTIRAVGISTHAVGIVKRAAEVKEIDIIFPIINKLGMGIVGGNVEDMIKAISEAHKAEKGLYAMKALAGGHLINQLEEAFHFVRNIKGISSLAVGMVSSEELELNLKIFNDEEIPKGLLTQKIKPSKRLFISTFCKGCGTCVKTCPNNALSLENGKAVVDHKLCILCGYCSPVCPEFAIRII</sequence>
<dbReference type="PRINTS" id="PR00069">
    <property type="entry name" value="ALDKETRDTASE"/>
</dbReference>
<dbReference type="SUPFAM" id="SSF51430">
    <property type="entry name" value="NAD(P)-linked oxidoreductase"/>
    <property type="match status" value="1"/>
</dbReference>
<dbReference type="EMBL" id="MEYH01000102">
    <property type="protein sequence ID" value="OGD13735.1"/>
    <property type="molecule type" value="Genomic_DNA"/>
</dbReference>
<proteinExistence type="predicted"/>
<gene>
    <name evidence="5" type="ORF">A2V47_00555</name>
</gene>
<comment type="caution">
    <text evidence="5">The sequence shown here is derived from an EMBL/GenBank/DDBJ whole genome shotgun (WGS) entry which is preliminary data.</text>
</comment>
<dbReference type="PROSITE" id="PS00198">
    <property type="entry name" value="4FE4S_FER_1"/>
    <property type="match status" value="1"/>
</dbReference>
<dbReference type="GO" id="GO:0051536">
    <property type="term" value="F:iron-sulfur cluster binding"/>
    <property type="evidence" value="ECO:0007669"/>
    <property type="project" value="UniProtKB-KW"/>
</dbReference>
<evidence type="ECO:0000256" key="1">
    <source>
        <dbReference type="ARBA" id="ARBA00022723"/>
    </source>
</evidence>
<dbReference type="Pfam" id="PF00248">
    <property type="entry name" value="Aldo_ket_red"/>
    <property type="match status" value="1"/>
</dbReference>
<dbReference type="InterPro" id="IPR020471">
    <property type="entry name" value="AKR"/>
</dbReference>
<evidence type="ECO:0000256" key="2">
    <source>
        <dbReference type="ARBA" id="ARBA00023004"/>
    </source>
</evidence>
<dbReference type="InterPro" id="IPR017896">
    <property type="entry name" value="4Fe4S_Fe-S-bd"/>
</dbReference>
<evidence type="ECO:0000256" key="3">
    <source>
        <dbReference type="ARBA" id="ARBA00023014"/>
    </source>
</evidence>
<keyword evidence="2" id="KW-0408">Iron</keyword>